<keyword evidence="6 12" id="KW-0547">Nucleotide-binding</keyword>
<dbReference type="HAMAP" id="MF_00365">
    <property type="entry name" value="RecF"/>
    <property type="match status" value="1"/>
</dbReference>
<evidence type="ECO:0000256" key="3">
    <source>
        <dbReference type="ARBA" id="ARBA00020170"/>
    </source>
</evidence>
<reference evidence="16" key="1">
    <citation type="journal article" date="2019" name="Int. J. Syst. Evol. Microbiol.">
        <title>The Global Catalogue of Microorganisms (GCM) 10K type strain sequencing project: providing services to taxonomists for standard genome sequencing and annotation.</title>
        <authorList>
            <consortium name="The Broad Institute Genomics Platform"/>
            <consortium name="The Broad Institute Genome Sequencing Center for Infectious Disease"/>
            <person name="Wu L."/>
            <person name="Ma J."/>
        </authorList>
    </citation>
    <scope>NUCLEOTIDE SEQUENCE [LARGE SCALE GENOMIC DNA]</scope>
    <source>
        <strain evidence="16">CCM 8749</strain>
    </source>
</reference>
<evidence type="ECO:0000313" key="15">
    <source>
        <dbReference type="EMBL" id="MFC5984932.1"/>
    </source>
</evidence>
<dbReference type="InterPro" id="IPR001238">
    <property type="entry name" value="DNA-binding_RecF"/>
</dbReference>
<evidence type="ECO:0000256" key="8">
    <source>
        <dbReference type="ARBA" id="ARBA00022840"/>
    </source>
</evidence>
<evidence type="ECO:0000259" key="14">
    <source>
        <dbReference type="Pfam" id="PF02463"/>
    </source>
</evidence>
<dbReference type="PANTHER" id="PTHR32182:SF0">
    <property type="entry name" value="DNA REPLICATION AND REPAIR PROTEIN RECF"/>
    <property type="match status" value="1"/>
</dbReference>
<evidence type="ECO:0000313" key="16">
    <source>
        <dbReference type="Proteomes" id="UP001596250"/>
    </source>
</evidence>
<comment type="caution">
    <text evidence="15">The sequence shown here is derived from an EMBL/GenBank/DDBJ whole genome shotgun (WGS) entry which is preliminary data.</text>
</comment>
<dbReference type="Proteomes" id="UP001596250">
    <property type="component" value="Unassembled WGS sequence"/>
</dbReference>
<evidence type="ECO:0000256" key="13">
    <source>
        <dbReference type="RuleBase" id="RU000578"/>
    </source>
</evidence>
<sequence>MYLKQMKLQHYRNYGHIELEASPQVNIFIGPNAQGKTNLLESIYVLALTKSHRTHKDKELVQWNEERAIIQGELERRYGACRLDLMITNHGKKAKLNGLEQKKLSNYIGSLNVVMFAPEDLEIVKGSPSTRRRFLDMEIAQVYPGYVHQLGQFQKILAQRNQYLKQQFGKSNASSDAMLDIWNQQIAASGTKIMQKRQQFIYKLQKWADHIHSGITAGAEKLDIVYRPSFSVESFDDESMVFEQFMVKLTQMKEQEIRRGTTLVGPHRDDIEFFINDKEAHTYGSQGQQRTTALSVKLAEIELIHQEVGEYPILLLDDVLSELDRNRQTQLIETFQSKVQTFITTTGLESVNLQKLQEAKIFNVESGSIVSSGFANS</sequence>
<dbReference type="RefSeq" id="WP_379891285.1">
    <property type="nucleotide sequence ID" value="NZ_CBCSCT010000037.1"/>
</dbReference>
<dbReference type="InterPro" id="IPR018078">
    <property type="entry name" value="DNA-binding_RecF_CS"/>
</dbReference>
<evidence type="ECO:0000256" key="6">
    <source>
        <dbReference type="ARBA" id="ARBA00022741"/>
    </source>
</evidence>
<keyword evidence="9 12" id="KW-0238">DNA-binding</keyword>
<dbReference type="CDD" id="cd03242">
    <property type="entry name" value="ABC_RecF"/>
    <property type="match status" value="1"/>
</dbReference>
<evidence type="ECO:0000256" key="1">
    <source>
        <dbReference type="ARBA" id="ARBA00004496"/>
    </source>
</evidence>
<comment type="function">
    <text evidence="12 13">The RecF protein is involved in DNA metabolism; it is required for DNA replication and normal SOS inducibility. RecF binds preferentially to single-stranded, linear DNA. It also seems to bind ATP.</text>
</comment>
<accession>A0ABW1IIM4</accession>
<dbReference type="InterPro" id="IPR003395">
    <property type="entry name" value="RecF/RecN/SMC_N"/>
</dbReference>
<dbReference type="Gene3D" id="3.40.50.300">
    <property type="entry name" value="P-loop containing nucleotide triphosphate hydrolases"/>
    <property type="match status" value="1"/>
</dbReference>
<evidence type="ECO:0000256" key="11">
    <source>
        <dbReference type="ARBA" id="ARBA00023236"/>
    </source>
</evidence>
<name>A0ABW1IIM4_9BACL</name>
<dbReference type="SUPFAM" id="SSF52540">
    <property type="entry name" value="P-loop containing nucleoside triphosphate hydrolases"/>
    <property type="match status" value="1"/>
</dbReference>
<keyword evidence="8 12" id="KW-0067">ATP-binding</keyword>
<evidence type="ECO:0000256" key="2">
    <source>
        <dbReference type="ARBA" id="ARBA00008016"/>
    </source>
</evidence>
<feature type="domain" description="RecF/RecN/SMC N-terminal" evidence="14">
    <location>
        <begin position="2"/>
        <end position="351"/>
    </location>
</feature>
<keyword evidence="4 12" id="KW-0963">Cytoplasm</keyword>
<evidence type="ECO:0000256" key="7">
    <source>
        <dbReference type="ARBA" id="ARBA00022763"/>
    </source>
</evidence>
<evidence type="ECO:0000256" key="12">
    <source>
        <dbReference type="HAMAP-Rule" id="MF_00365"/>
    </source>
</evidence>
<dbReference type="Pfam" id="PF02463">
    <property type="entry name" value="SMC_N"/>
    <property type="match status" value="1"/>
</dbReference>
<dbReference type="Gene3D" id="1.20.1050.90">
    <property type="entry name" value="RecF/RecN/SMC, N-terminal domain"/>
    <property type="match status" value="1"/>
</dbReference>
<evidence type="ECO:0000256" key="5">
    <source>
        <dbReference type="ARBA" id="ARBA00022705"/>
    </source>
</evidence>
<dbReference type="PROSITE" id="PS00617">
    <property type="entry name" value="RECF_1"/>
    <property type="match status" value="1"/>
</dbReference>
<dbReference type="PANTHER" id="PTHR32182">
    <property type="entry name" value="DNA REPLICATION AND REPAIR PROTEIN RECF"/>
    <property type="match status" value="1"/>
</dbReference>
<evidence type="ECO:0000256" key="4">
    <source>
        <dbReference type="ARBA" id="ARBA00022490"/>
    </source>
</evidence>
<comment type="subcellular location">
    <subcellularLocation>
        <location evidence="1 12 13">Cytoplasm</location>
    </subcellularLocation>
</comment>
<gene>
    <name evidence="12 15" type="primary">recF</name>
    <name evidence="15" type="ORF">ACFPXP_00220</name>
</gene>
<comment type="similarity">
    <text evidence="2 12 13">Belongs to the RecF family.</text>
</comment>
<proteinExistence type="inferred from homology"/>
<evidence type="ECO:0000256" key="10">
    <source>
        <dbReference type="ARBA" id="ARBA00023204"/>
    </source>
</evidence>
<organism evidence="15 16">
    <name type="scientific">Marinicrinis lubricantis</name>
    <dbReference type="NCBI Taxonomy" id="2086470"/>
    <lineage>
        <taxon>Bacteria</taxon>
        <taxon>Bacillati</taxon>
        <taxon>Bacillota</taxon>
        <taxon>Bacilli</taxon>
        <taxon>Bacillales</taxon>
        <taxon>Paenibacillaceae</taxon>
    </lineage>
</organism>
<keyword evidence="5 12" id="KW-0235">DNA replication</keyword>
<keyword evidence="16" id="KW-1185">Reference proteome</keyword>
<feature type="binding site" evidence="12">
    <location>
        <begin position="30"/>
        <end position="37"/>
    </location>
    <ligand>
        <name>ATP</name>
        <dbReference type="ChEBI" id="CHEBI:30616"/>
    </ligand>
</feature>
<protein>
    <recommendedName>
        <fullName evidence="3 12">DNA replication and repair protein RecF</fullName>
    </recommendedName>
</protein>
<keyword evidence="11 12" id="KW-0742">SOS response</keyword>
<dbReference type="InterPro" id="IPR042174">
    <property type="entry name" value="RecF_2"/>
</dbReference>
<dbReference type="NCBIfam" id="TIGR00611">
    <property type="entry name" value="recf"/>
    <property type="match status" value="1"/>
</dbReference>
<evidence type="ECO:0000256" key="9">
    <source>
        <dbReference type="ARBA" id="ARBA00023125"/>
    </source>
</evidence>
<dbReference type="EMBL" id="JBHSQV010000001">
    <property type="protein sequence ID" value="MFC5984932.1"/>
    <property type="molecule type" value="Genomic_DNA"/>
</dbReference>
<dbReference type="PROSITE" id="PS00618">
    <property type="entry name" value="RECF_2"/>
    <property type="match status" value="1"/>
</dbReference>
<keyword evidence="7 12" id="KW-0227">DNA damage</keyword>
<dbReference type="InterPro" id="IPR027417">
    <property type="entry name" value="P-loop_NTPase"/>
</dbReference>
<keyword evidence="10 12" id="KW-0234">DNA repair</keyword>